<keyword evidence="2" id="KW-1185">Reference proteome</keyword>
<sequence>MATLRRVPAEPIVVPALGEAFDFRIHAIYDWTGQQIRQEELRYRVDLHNMTWAVGVVRELSAAIARGYEPHRSQELEEKLNDCFREQRWPRAARPGQPQFTVRVWVRPDERVRERLRPYWEQRIALECEHELSKLRTEFADDLTRRWRDVLQSLEQDPVTLHAARLTGERFAEVFGQYVTERRQAVPELVTLLTQAVRGHGDLALGPSEYTEAWDVALRTYRRQYGLDEAA</sequence>
<reference evidence="1 2" key="1">
    <citation type="submission" date="2019-12" db="EMBL/GenBank/DDBJ databases">
        <title>Whole genome sequencing of endophytic Actinobacterium Micromonospora sp. MPMI6T.</title>
        <authorList>
            <person name="Evv R."/>
            <person name="Podile A.R."/>
        </authorList>
    </citation>
    <scope>NUCLEOTIDE SEQUENCE [LARGE SCALE GENOMIC DNA]</scope>
    <source>
        <strain evidence="1 2">MPMI6</strain>
    </source>
</reference>
<protein>
    <submittedName>
        <fullName evidence="1">Uncharacterized protein</fullName>
    </submittedName>
</protein>
<name>A0ABS3VUZ3_MICEH</name>
<evidence type="ECO:0000313" key="2">
    <source>
        <dbReference type="Proteomes" id="UP000823521"/>
    </source>
</evidence>
<gene>
    <name evidence="1" type="ORF">GSF22_20515</name>
</gene>
<dbReference type="EMBL" id="WVUH01000191">
    <property type="protein sequence ID" value="MBO4208372.1"/>
    <property type="molecule type" value="Genomic_DNA"/>
</dbReference>
<comment type="caution">
    <text evidence="1">The sequence shown here is derived from an EMBL/GenBank/DDBJ whole genome shotgun (WGS) entry which is preliminary data.</text>
</comment>
<dbReference type="Proteomes" id="UP000823521">
    <property type="component" value="Unassembled WGS sequence"/>
</dbReference>
<proteinExistence type="predicted"/>
<evidence type="ECO:0000313" key="1">
    <source>
        <dbReference type="EMBL" id="MBO4208372.1"/>
    </source>
</evidence>
<organism evidence="1 2">
    <name type="scientific">Micromonospora echinofusca</name>
    <dbReference type="NCBI Taxonomy" id="47858"/>
    <lineage>
        <taxon>Bacteria</taxon>
        <taxon>Bacillati</taxon>
        <taxon>Actinomycetota</taxon>
        <taxon>Actinomycetes</taxon>
        <taxon>Micromonosporales</taxon>
        <taxon>Micromonosporaceae</taxon>
        <taxon>Micromonospora</taxon>
    </lineage>
</organism>
<accession>A0ABS3VUZ3</accession>